<keyword evidence="3" id="KW-1185">Reference proteome</keyword>
<dbReference type="Proteomes" id="UP001479436">
    <property type="component" value="Unassembled WGS sequence"/>
</dbReference>
<organism evidence="2 3">
    <name type="scientific">Basidiobolus ranarum</name>
    <dbReference type="NCBI Taxonomy" id="34480"/>
    <lineage>
        <taxon>Eukaryota</taxon>
        <taxon>Fungi</taxon>
        <taxon>Fungi incertae sedis</taxon>
        <taxon>Zoopagomycota</taxon>
        <taxon>Entomophthoromycotina</taxon>
        <taxon>Basidiobolomycetes</taxon>
        <taxon>Basidiobolales</taxon>
        <taxon>Basidiobolaceae</taxon>
        <taxon>Basidiobolus</taxon>
    </lineage>
</organism>
<evidence type="ECO:0000313" key="3">
    <source>
        <dbReference type="Proteomes" id="UP001479436"/>
    </source>
</evidence>
<gene>
    <name evidence="2" type="ORF">K7432_012711</name>
</gene>
<evidence type="ECO:0000256" key="1">
    <source>
        <dbReference type="SAM" id="MobiDB-lite"/>
    </source>
</evidence>
<feature type="region of interest" description="Disordered" evidence="1">
    <location>
        <begin position="1"/>
        <end position="29"/>
    </location>
</feature>
<evidence type="ECO:0000313" key="2">
    <source>
        <dbReference type="EMBL" id="KAK9761972.1"/>
    </source>
</evidence>
<protein>
    <submittedName>
        <fullName evidence="2">Uncharacterized protein</fullName>
    </submittedName>
</protein>
<feature type="compositionally biased region" description="Basic and acidic residues" evidence="1">
    <location>
        <begin position="20"/>
        <end position="29"/>
    </location>
</feature>
<reference evidence="2 3" key="1">
    <citation type="submission" date="2023-04" db="EMBL/GenBank/DDBJ databases">
        <title>Genome of Basidiobolus ranarum AG-B5.</title>
        <authorList>
            <person name="Stajich J.E."/>
            <person name="Carter-House D."/>
            <person name="Gryganskyi A."/>
        </authorList>
    </citation>
    <scope>NUCLEOTIDE SEQUENCE [LARGE SCALE GENOMIC DNA]</scope>
    <source>
        <strain evidence="2 3">AG-B5</strain>
    </source>
</reference>
<sequence>MPRGKRNNKSSNVLPPAENPADRPETSEDQRKLYSSLNRQNSVQVRMFYNIQQIKQSYIEYLGNCRITVHNPTVDSVYWSDVFSMDAANQSPVADVFSVEQSNYAAYKEKTKDVSIVYPPKEYFEAQEYVYDMLHKATQQERIDGAKKALKISDLSVDARVLLATTKTDDQLEEQLRILEEASKKGEEILRGWKTEEEQPEGKSHWDRNYGKFGNWIYAGPYLRSLYIKTKVLLKLSQKHPEHSKKRLLYSKQALETADQLLDADSGDKYGARFLKVKILMERQEHKECLKFVDKKLGVKNDLVTDDLFFNFLYTKVLASFYVHGASSEITIGALNKALQRDPERFIPRLLIGEIMGNEQSKLVVELGTQEEAAAYVYDFGRYWWSANGKLPWGFSTNPKDNGKAKKMPEINETQPSAIDWLCEKLKLQLQNENDPLGFWKARVSVNIGDHEHASTLFRSFINKIFEKAQGNIDNIPTNELKMVFEALVGFFAVHEKLTRNRNPYPIPSGSDKKKEKETAPESEGSNTEPGIIDWPAESVPARLRLITNSFLPLFQVVVRTLDNRTRARRNGDSIYSKENFPLEWSLTRWYWQTHNTNRAFAKAKDIAKVAKGMNKDSWIRSRAEIMLRFVIQENLKQNKLSPSV</sequence>
<dbReference type="EMBL" id="JASJQH010001142">
    <property type="protein sequence ID" value="KAK9761972.1"/>
    <property type="molecule type" value="Genomic_DNA"/>
</dbReference>
<comment type="caution">
    <text evidence="2">The sequence shown here is derived from an EMBL/GenBank/DDBJ whole genome shotgun (WGS) entry which is preliminary data.</text>
</comment>
<feature type="compositionally biased region" description="Basic and acidic residues" evidence="1">
    <location>
        <begin position="511"/>
        <end position="520"/>
    </location>
</feature>
<feature type="region of interest" description="Disordered" evidence="1">
    <location>
        <begin position="503"/>
        <end position="533"/>
    </location>
</feature>
<name>A0ABR2WKH1_9FUNG</name>
<accession>A0ABR2WKH1</accession>
<proteinExistence type="predicted"/>